<dbReference type="RefSeq" id="WP_258330043.1">
    <property type="nucleotide sequence ID" value="NZ_JAPTGG010000001.1"/>
</dbReference>
<reference evidence="4 5" key="1">
    <citation type="submission" date="2022-12" db="EMBL/GenBank/DDBJ databases">
        <title>Dasania phycosphaerae sp. nov., isolated from particulate material of the south coast of Korea.</title>
        <authorList>
            <person name="Jiang Y."/>
        </authorList>
    </citation>
    <scope>NUCLEOTIDE SEQUENCE [LARGE SCALE GENOMIC DNA]</scope>
    <source>
        <strain evidence="4 5">GY-19</strain>
    </source>
</reference>
<accession>A0A9J6RI57</accession>
<dbReference type="InterPro" id="IPR036249">
    <property type="entry name" value="Thioredoxin-like_sf"/>
</dbReference>
<dbReference type="AlphaFoldDB" id="A0A9J6RI57"/>
<dbReference type="PANTHER" id="PTHR12151">
    <property type="entry name" value="ELECTRON TRANSPORT PROTIN SCO1/SENC FAMILY MEMBER"/>
    <property type="match status" value="1"/>
</dbReference>
<keyword evidence="5" id="KW-1185">Reference proteome</keyword>
<dbReference type="Proteomes" id="UP001069090">
    <property type="component" value="Unassembled WGS sequence"/>
</dbReference>
<evidence type="ECO:0000313" key="4">
    <source>
        <dbReference type="EMBL" id="MCZ0863895.1"/>
    </source>
</evidence>
<dbReference type="PANTHER" id="PTHR12151:SF25">
    <property type="entry name" value="LINALOOL DEHYDRATASE_ISOMERASE DOMAIN-CONTAINING PROTEIN"/>
    <property type="match status" value="1"/>
</dbReference>
<feature type="binding site" evidence="2">
    <location>
        <position position="83"/>
    </location>
    <ligand>
        <name>Cu cation</name>
        <dbReference type="ChEBI" id="CHEBI:23378"/>
    </ligand>
</feature>
<keyword evidence="2" id="KW-0479">Metal-binding</keyword>
<evidence type="ECO:0000256" key="3">
    <source>
        <dbReference type="PIRSR" id="PIRSR603782-2"/>
    </source>
</evidence>
<gene>
    <name evidence="4" type="ORF">O0V09_01705</name>
</gene>
<comment type="caution">
    <text evidence="4">The sequence shown here is derived from an EMBL/GenBank/DDBJ whole genome shotgun (WGS) entry which is preliminary data.</text>
</comment>
<dbReference type="CDD" id="cd02968">
    <property type="entry name" value="SCO"/>
    <property type="match status" value="1"/>
</dbReference>
<dbReference type="EMBL" id="JAPTGG010000001">
    <property type="protein sequence ID" value="MCZ0863895.1"/>
    <property type="molecule type" value="Genomic_DNA"/>
</dbReference>
<protein>
    <submittedName>
        <fullName evidence="4">SCO family protein</fullName>
    </submittedName>
</protein>
<evidence type="ECO:0000313" key="5">
    <source>
        <dbReference type="Proteomes" id="UP001069090"/>
    </source>
</evidence>
<comment type="similarity">
    <text evidence="1">Belongs to the SCO1/2 family.</text>
</comment>
<sequence length="226" mass="25128">MLARNRLKIKLAIGLLITLVLSLLLAFGLLLKPSAAPELQSAVYLPQPKKLANFNLVDEQGAAFTPAQLKGGWLMLSVGYTYCPDICPTTLASLVKFEQQLAQDSEPEELNFAFYTLDPQRDTPQQLQQYLAYFPLAIKGLAPRPDEAAQAFEQSLGIAKEIKSQAVANPKAYSVSHSVYMYLINPQGRLQAIFKPQQSRSGVQNFDSEILYQDYKKIRAFLAGSR</sequence>
<dbReference type="InterPro" id="IPR003782">
    <property type="entry name" value="SCO1/SenC"/>
</dbReference>
<feature type="binding site" evidence="2">
    <location>
        <position position="177"/>
    </location>
    <ligand>
        <name>Cu cation</name>
        <dbReference type="ChEBI" id="CHEBI:23378"/>
    </ligand>
</feature>
<feature type="disulfide bond" description="Redox-active" evidence="3">
    <location>
        <begin position="83"/>
        <end position="87"/>
    </location>
</feature>
<dbReference type="GO" id="GO:0046872">
    <property type="term" value="F:metal ion binding"/>
    <property type="evidence" value="ECO:0007669"/>
    <property type="project" value="UniProtKB-KW"/>
</dbReference>
<dbReference type="Pfam" id="PF02630">
    <property type="entry name" value="SCO1-SenC"/>
    <property type="match status" value="1"/>
</dbReference>
<name>A0A9J6RI57_9GAMM</name>
<evidence type="ECO:0000256" key="1">
    <source>
        <dbReference type="ARBA" id="ARBA00010996"/>
    </source>
</evidence>
<evidence type="ECO:0000256" key="2">
    <source>
        <dbReference type="PIRSR" id="PIRSR603782-1"/>
    </source>
</evidence>
<organism evidence="4 5">
    <name type="scientific">Dasania phycosphaerae</name>
    <dbReference type="NCBI Taxonomy" id="2950436"/>
    <lineage>
        <taxon>Bacteria</taxon>
        <taxon>Pseudomonadati</taxon>
        <taxon>Pseudomonadota</taxon>
        <taxon>Gammaproteobacteria</taxon>
        <taxon>Cellvibrionales</taxon>
        <taxon>Spongiibacteraceae</taxon>
        <taxon>Dasania</taxon>
    </lineage>
</organism>
<dbReference type="SUPFAM" id="SSF52833">
    <property type="entry name" value="Thioredoxin-like"/>
    <property type="match status" value="1"/>
</dbReference>
<keyword evidence="2" id="KW-0186">Copper</keyword>
<feature type="binding site" evidence="2">
    <location>
        <position position="87"/>
    </location>
    <ligand>
        <name>Cu cation</name>
        <dbReference type="ChEBI" id="CHEBI:23378"/>
    </ligand>
</feature>
<dbReference type="Gene3D" id="3.40.30.10">
    <property type="entry name" value="Glutaredoxin"/>
    <property type="match status" value="1"/>
</dbReference>
<proteinExistence type="inferred from homology"/>
<keyword evidence="3" id="KW-1015">Disulfide bond</keyword>